<dbReference type="SMART" id="SM00066">
    <property type="entry name" value="GAL4"/>
    <property type="match status" value="1"/>
</dbReference>
<evidence type="ECO:0000313" key="5">
    <source>
        <dbReference type="Proteomes" id="UP000190831"/>
    </source>
</evidence>
<keyword evidence="5" id="KW-1185">Reference proteome</keyword>
<dbReference type="GO" id="GO:0008270">
    <property type="term" value="F:zinc ion binding"/>
    <property type="evidence" value="ECO:0007669"/>
    <property type="project" value="InterPro"/>
</dbReference>
<evidence type="ECO:0000256" key="1">
    <source>
        <dbReference type="SAM" id="Coils"/>
    </source>
</evidence>
<dbReference type="PANTHER" id="PTHR31405:SF8">
    <property type="entry name" value="TRANSCRIPTION FACTOR PDR8-RELATED"/>
    <property type="match status" value="1"/>
</dbReference>
<keyword evidence="1" id="KW-0175">Coiled coil</keyword>
<feature type="coiled-coil region" evidence="1">
    <location>
        <begin position="80"/>
        <end position="107"/>
    </location>
</feature>
<dbReference type="Proteomes" id="UP000190831">
    <property type="component" value="Chromosome C"/>
</dbReference>
<feature type="region of interest" description="Disordered" evidence="2">
    <location>
        <begin position="1"/>
        <end position="20"/>
    </location>
</feature>
<dbReference type="InterPro" id="IPR052693">
    <property type="entry name" value="Yeast_MDR_Regulatory"/>
</dbReference>
<dbReference type="Gene3D" id="4.10.240.10">
    <property type="entry name" value="Zn(2)-C6 fungal-type DNA-binding domain"/>
    <property type="match status" value="1"/>
</dbReference>
<dbReference type="OMA" id="YLENLWH"/>
<name>A0A1G4M8Y8_LACFM</name>
<evidence type="ECO:0000256" key="2">
    <source>
        <dbReference type="SAM" id="MobiDB-lite"/>
    </source>
</evidence>
<evidence type="ECO:0000313" key="4">
    <source>
        <dbReference type="EMBL" id="SCW00287.1"/>
    </source>
</evidence>
<dbReference type="OrthoDB" id="4356994at2759"/>
<dbReference type="Pfam" id="PF00172">
    <property type="entry name" value="Zn_clus"/>
    <property type="match status" value="1"/>
</dbReference>
<gene>
    <name evidence="4" type="ORF">LAFE_0C00826G</name>
</gene>
<dbReference type="CDD" id="cd00067">
    <property type="entry name" value="GAL4"/>
    <property type="match status" value="1"/>
</dbReference>
<dbReference type="InterPro" id="IPR001138">
    <property type="entry name" value="Zn2Cys6_DnaBD"/>
</dbReference>
<accession>A0A1G4M8Y8</accession>
<dbReference type="STRING" id="4955.A0A1G4M8Y8"/>
<dbReference type="EMBL" id="LT598485">
    <property type="protein sequence ID" value="SCW00287.1"/>
    <property type="molecule type" value="Genomic_DNA"/>
</dbReference>
<dbReference type="PROSITE" id="PS50048">
    <property type="entry name" value="ZN2_CY6_FUNGAL_2"/>
    <property type="match status" value="1"/>
</dbReference>
<reference evidence="4 5" key="1">
    <citation type="submission" date="2016-03" db="EMBL/GenBank/DDBJ databases">
        <authorList>
            <person name="Devillers H."/>
        </authorList>
    </citation>
    <scope>NUCLEOTIDE SEQUENCE [LARGE SCALE GENOMIC DNA]</scope>
    <source>
        <strain evidence="4">CBS 6772</strain>
    </source>
</reference>
<dbReference type="AlphaFoldDB" id="A0A1G4M8Y8"/>
<dbReference type="SUPFAM" id="SSF57701">
    <property type="entry name" value="Zn2/Cys6 DNA-binding domain"/>
    <property type="match status" value="1"/>
</dbReference>
<organism evidence="4 5">
    <name type="scientific">Lachancea fermentati</name>
    <name type="common">Zygosaccharomyces fermentati</name>
    <dbReference type="NCBI Taxonomy" id="4955"/>
    <lineage>
        <taxon>Eukaryota</taxon>
        <taxon>Fungi</taxon>
        <taxon>Dikarya</taxon>
        <taxon>Ascomycota</taxon>
        <taxon>Saccharomycotina</taxon>
        <taxon>Saccharomycetes</taxon>
        <taxon>Saccharomycetales</taxon>
        <taxon>Saccharomycetaceae</taxon>
        <taxon>Lachancea</taxon>
    </lineage>
</organism>
<evidence type="ECO:0000259" key="3">
    <source>
        <dbReference type="PROSITE" id="PS50048"/>
    </source>
</evidence>
<feature type="domain" description="Zn(2)-C6 fungal-type" evidence="3">
    <location>
        <begin position="30"/>
        <end position="61"/>
    </location>
</feature>
<sequence>MVRDQPDMDYEPIGTDSDGGVRKRRKAIKQCLFCRKRKLKCDKQKPMCSTCSSRGLSECIYVEKYSHDVNAKELFKSTPNVELLARIKELEDELKHAKHQGETTERNPLCDLYFLDKKGDRFTYYGPTSFRLLLNNSAMRFSKYYKLVWKRLKEERRRFKASSGYSTLQEVTSIELPQKCLYNDSVLNAMCKTLPSYEEIEEALTEFFNGKLYDNFQILNRDKVLEDFRKCFIKGSRDLVTSQHQVIQLVPPNKKNYYCIGIITEILYLVRYTDPLPQSLDMFNKYLTSYITAKVFYVERVQYMMLRYLYRNVKGVGGGDNSHLILLVHSAFASAIHIGLHKDIRQLYGDDDLLKDSIVYLENLWHWILLADIEISFSIGVPLNASDSVVSREFLQDPNVGSYPLLKKVIIKHREVLMAIHSPDKVPNLKNIIEGIVEFLKAEFKPINFYLEHENLSVIKFTELDFLLLSLSMVSNFSNIRRQFFKELTPAVINRAIQYSLISTSICVTVLEAFYAMDKDLLLDGRLSCKLIPPNLNLSIYLIHKHFPRFISETYLLMGALGTVSNFAHLRINYPISPVFDLPLDRLDIVEDHYVPAKVCSEVLSSLFDRFELDENQDFVRRLKNSCYSFVILIALEKINREMLRNAFETSESLRAGCCLSHCLPTENEISQSATSLVSTDLAPDVDMSEEALKSITDEFWVNFETVLDDWVRNDADEILLSWFKSDDNM</sequence>
<dbReference type="InterPro" id="IPR036864">
    <property type="entry name" value="Zn2-C6_fun-type_DNA-bd_sf"/>
</dbReference>
<dbReference type="CDD" id="cd12148">
    <property type="entry name" value="fungal_TF_MHR"/>
    <property type="match status" value="1"/>
</dbReference>
<dbReference type="PANTHER" id="PTHR31405">
    <property type="entry name" value="TRANSCRIPTION FACTOR PDR8-RELATED"/>
    <property type="match status" value="1"/>
</dbReference>
<protein>
    <submittedName>
        <fullName evidence="4">LAFE_0C00826g1_1</fullName>
    </submittedName>
</protein>
<dbReference type="GO" id="GO:0000981">
    <property type="term" value="F:DNA-binding transcription factor activity, RNA polymerase II-specific"/>
    <property type="evidence" value="ECO:0007669"/>
    <property type="project" value="InterPro"/>
</dbReference>
<proteinExistence type="predicted"/>